<evidence type="ECO:0000313" key="2">
    <source>
        <dbReference type="Proteomes" id="UP000017800"/>
    </source>
</evidence>
<protein>
    <submittedName>
        <fullName evidence="1">Uncharacterized protein</fullName>
    </submittedName>
</protein>
<organism evidence="1 2">
    <name type="scientific">Vibrio halioticoli NBRC 102217</name>
    <dbReference type="NCBI Taxonomy" id="1219072"/>
    <lineage>
        <taxon>Bacteria</taxon>
        <taxon>Pseudomonadati</taxon>
        <taxon>Pseudomonadota</taxon>
        <taxon>Gammaproteobacteria</taxon>
        <taxon>Vibrionales</taxon>
        <taxon>Vibrionaceae</taxon>
        <taxon>Vibrio</taxon>
    </lineage>
</organism>
<keyword evidence="2" id="KW-1185">Reference proteome</keyword>
<proteinExistence type="predicted"/>
<evidence type="ECO:0000313" key="1">
    <source>
        <dbReference type="EMBL" id="GAD89985.1"/>
    </source>
</evidence>
<accession>V5HLC2</accession>
<gene>
    <name evidence="1" type="ORF">VHA01S_030_00600</name>
</gene>
<dbReference type="EMBL" id="BAUJ01000030">
    <property type="protein sequence ID" value="GAD89985.1"/>
    <property type="molecule type" value="Genomic_DNA"/>
</dbReference>
<dbReference type="AlphaFoldDB" id="V5HLC2"/>
<dbReference type="Proteomes" id="UP000017800">
    <property type="component" value="Unassembled WGS sequence"/>
</dbReference>
<name>V5HLC2_9VIBR</name>
<comment type="caution">
    <text evidence="1">The sequence shown here is derived from an EMBL/GenBank/DDBJ whole genome shotgun (WGS) entry which is preliminary data.</text>
</comment>
<sequence length="55" mass="6470">MFEFQTQTAVIERQHFAREALTASLCDEVNLIPYSTEEAKDIIHFLWNNLVELED</sequence>
<reference evidence="1 2" key="1">
    <citation type="submission" date="2013-11" db="EMBL/GenBank/DDBJ databases">
        <title>Whole genome shotgun sequence of Vibrio halioticoli NBRC 102217.</title>
        <authorList>
            <person name="Isaki S."/>
            <person name="Kimura A."/>
            <person name="Ohji S."/>
            <person name="Hosoyama A."/>
            <person name="Fujita N."/>
            <person name="Hashimoto M."/>
            <person name="Hosoyama Y."/>
            <person name="Yamazoe A."/>
        </authorList>
    </citation>
    <scope>NUCLEOTIDE SEQUENCE [LARGE SCALE GENOMIC DNA]</scope>
    <source>
        <strain evidence="1 2">NBRC 102217</strain>
    </source>
</reference>